<gene>
    <name evidence="2" type="ORF">EGH25_02255</name>
</gene>
<dbReference type="SUPFAM" id="SSF46785">
    <property type="entry name" value="Winged helix' DNA-binding domain"/>
    <property type="match status" value="1"/>
</dbReference>
<dbReference type="InterPro" id="IPR036388">
    <property type="entry name" value="WH-like_DNA-bd_sf"/>
</dbReference>
<keyword evidence="3" id="KW-1185">Reference proteome</keyword>
<dbReference type="Proteomes" id="UP001149411">
    <property type="component" value="Unassembled WGS sequence"/>
</dbReference>
<dbReference type="InterPro" id="IPR036390">
    <property type="entry name" value="WH_DNA-bd_sf"/>
</dbReference>
<accession>A0A9Q4C398</accession>
<sequence length="253" mass="28428">MGNDEGDAVESLKRLGLSEYESKVFIALQRLGVATARDVYRHTDVPRSQVYGAAETLEDRGLVEVQQSKPMEYRPVTLEEARGRLQERFVQETDRAFDYLQKERARSSQHDEEREDFWTVKGGDNIDSRVTSLLDEADRRVVFMTTDAELVTDGLKQRLIELGGDLDVYVISKDTRLLADFEDACEVSEIETPEKAVREDRGGRFVMVDADTVLLTVLDEEGVGETAVWSAETGFASALAQISEGWLGDEIQP</sequence>
<dbReference type="Pfam" id="PF01978">
    <property type="entry name" value="TrmB"/>
    <property type="match status" value="1"/>
</dbReference>
<protein>
    <submittedName>
        <fullName evidence="2">TrmB family transcriptional regulator</fullName>
    </submittedName>
</protein>
<organism evidence="2 3">
    <name type="scientific">Halorutilus salinus</name>
    <dbReference type="NCBI Taxonomy" id="2487751"/>
    <lineage>
        <taxon>Archaea</taxon>
        <taxon>Methanobacteriati</taxon>
        <taxon>Methanobacteriota</taxon>
        <taxon>Stenosarchaea group</taxon>
        <taxon>Halobacteria</taxon>
        <taxon>Halorutilales</taxon>
        <taxon>Halorutilaceae</taxon>
        <taxon>Halorutilus</taxon>
    </lineage>
</organism>
<evidence type="ECO:0000259" key="1">
    <source>
        <dbReference type="Pfam" id="PF01978"/>
    </source>
</evidence>
<feature type="domain" description="Transcription regulator TrmB N-terminal" evidence="1">
    <location>
        <begin position="12"/>
        <end position="78"/>
    </location>
</feature>
<dbReference type="RefSeq" id="WP_266085872.1">
    <property type="nucleotide sequence ID" value="NZ_RKLV01000002.1"/>
</dbReference>
<dbReference type="InterPro" id="IPR002831">
    <property type="entry name" value="Tscrpt_reg_TrmB_N"/>
</dbReference>
<name>A0A9Q4C398_9EURY</name>
<comment type="caution">
    <text evidence="2">The sequence shown here is derived from an EMBL/GenBank/DDBJ whole genome shotgun (WGS) entry which is preliminary data.</text>
</comment>
<reference evidence="2" key="1">
    <citation type="submission" date="2022-09" db="EMBL/GenBank/DDBJ databases">
        <title>Haloadaptaus new haloarchaeum isolated from saline soil.</title>
        <authorList>
            <person name="Duran-Viseras A."/>
            <person name="Sanchez-Porro C."/>
            <person name="Ventosa A."/>
        </authorList>
    </citation>
    <scope>NUCLEOTIDE SEQUENCE</scope>
    <source>
        <strain evidence="2">F3-133</strain>
    </source>
</reference>
<dbReference type="InterPro" id="IPR051797">
    <property type="entry name" value="TrmB-like"/>
</dbReference>
<evidence type="ECO:0000313" key="2">
    <source>
        <dbReference type="EMBL" id="MCX2818174.1"/>
    </source>
</evidence>
<proteinExistence type="predicted"/>
<dbReference type="PANTHER" id="PTHR34293:SF1">
    <property type="entry name" value="HTH-TYPE TRANSCRIPTIONAL REGULATOR TRMBL2"/>
    <property type="match status" value="1"/>
</dbReference>
<dbReference type="AlphaFoldDB" id="A0A9Q4C398"/>
<dbReference type="Gene3D" id="1.10.10.10">
    <property type="entry name" value="Winged helix-like DNA-binding domain superfamily/Winged helix DNA-binding domain"/>
    <property type="match status" value="1"/>
</dbReference>
<dbReference type="PANTHER" id="PTHR34293">
    <property type="entry name" value="HTH-TYPE TRANSCRIPTIONAL REGULATOR TRMBL2"/>
    <property type="match status" value="1"/>
</dbReference>
<evidence type="ECO:0000313" key="3">
    <source>
        <dbReference type="Proteomes" id="UP001149411"/>
    </source>
</evidence>
<dbReference type="EMBL" id="RKLV01000002">
    <property type="protein sequence ID" value="MCX2818174.1"/>
    <property type="molecule type" value="Genomic_DNA"/>
</dbReference>